<dbReference type="Proteomes" id="UP000190541">
    <property type="component" value="Unassembled WGS sequence"/>
</dbReference>
<reference evidence="4 5" key="1">
    <citation type="submission" date="2017-02" db="EMBL/GenBank/DDBJ databases">
        <authorList>
            <person name="Peterson S.W."/>
        </authorList>
    </citation>
    <scope>NUCLEOTIDE SEQUENCE [LARGE SCALE GENOMIC DNA]</scope>
    <source>
        <strain evidence="4 5">DSM 22899</strain>
    </source>
</reference>
<dbReference type="PANTHER" id="PTHR11358">
    <property type="entry name" value="ARGINASE/AGMATINASE"/>
    <property type="match status" value="1"/>
</dbReference>
<protein>
    <submittedName>
        <fullName evidence="4">Arginase family enzyme</fullName>
    </submittedName>
</protein>
<gene>
    <name evidence="4" type="ORF">SAMN05660226_03871</name>
</gene>
<dbReference type="PANTHER" id="PTHR11358:SF26">
    <property type="entry name" value="GUANIDINO ACID HYDROLASE, MITOCHONDRIAL"/>
    <property type="match status" value="1"/>
</dbReference>
<keyword evidence="5" id="KW-1185">Reference proteome</keyword>
<evidence type="ECO:0000313" key="4">
    <source>
        <dbReference type="EMBL" id="SKB92980.1"/>
    </source>
</evidence>
<dbReference type="InterPro" id="IPR006035">
    <property type="entry name" value="Ureohydrolase"/>
</dbReference>
<dbReference type="AlphaFoldDB" id="A0A1T5FA06"/>
<dbReference type="GO" id="GO:0033389">
    <property type="term" value="P:putrescine biosynthetic process from arginine, via agmatine"/>
    <property type="evidence" value="ECO:0007669"/>
    <property type="project" value="TreeGrafter"/>
</dbReference>
<comment type="similarity">
    <text evidence="3">Belongs to the arginase family.</text>
</comment>
<proteinExistence type="inferred from homology"/>
<keyword evidence="2" id="KW-0378">Hydrolase</keyword>
<dbReference type="STRING" id="623280.SAMN05660226_03871"/>
<dbReference type="RefSeq" id="WP_079718493.1">
    <property type="nucleotide sequence ID" value="NZ_FUYS01000014.1"/>
</dbReference>
<dbReference type="SUPFAM" id="SSF52768">
    <property type="entry name" value="Arginase/deacetylase"/>
    <property type="match status" value="1"/>
</dbReference>
<evidence type="ECO:0000256" key="1">
    <source>
        <dbReference type="ARBA" id="ARBA00022723"/>
    </source>
</evidence>
<sequence length="393" mass="44758">MSLSVFFSSIVSQDFTPETGFLGSQMGASIQVHELEFPDLEVDKPDLALFGVLDDRMAIGNLGCAEAANIMRRHFYALNQGEYKLRLADLGNIKPGETVTDTYAAVKAVCTELIKSGIMPIIVGGGQDITYAQYLAYEKLEQKVEVAIVDSRFDLDQENTENAPLNSLTYLNHIILHQPDYLFNLSNLAYQTYFVSRESITMYDKLYFNAMRLGLITNAVEHVEPIIRAADMMSFDINAIRFSDAPGNAYATPNGLFGDEACRICRYAGMSDKLTSIGFYEYNPSFDNREQTAILLAQMIWYFIDGFYNRKHDAPLVPKSAYITYRTSVHNDAYELVFVKSKKSDRWWMQVPYSGTKSVNERYHLVPCRYEDYQLAVSGEMPDLWWKTHQKLI</sequence>
<dbReference type="EMBL" id="FUYS01000014">
    <property type="protein sequence ID" value="SKB92980.1"/>
    <property type="molecule type" value="Genomic_DNA"/>
</dbReference>
<accession>A0A1T5FA06</accession>
<name>A0A1T5FA06_9SPHI</name>
<evidence type="ECO:0000256" key="3">
    <source>
        <dbReference type="PROSITE-ProRule" id="PRU00742"/>
    </source>
</evidence>
<dbReference type="CDD" id="cd09988">
    <property type="entry name" value="Formimidoylglutamase"/>
    <property type="match status" value="1"/>
</dbReference>
<dbReference type="GO" id="GO:0008783">
    <property type="term" value="F:agmatinase activity"/>
    <property type="evidence" value="ECO:0007669"/>
    <property type="project" value="TreeGrafter"/>
</dbReference>
<dbReference type="GO" id="GO:0046872">
    <property type="term" value="F:metal ion binding"/>
    <property type="evidence" value="ECO:0007669"/>
    <property type="project" value="UniProtKB-KW"/>
</dbReference>
<dbReference type="Pfam" id="PF00491">
    <property type="entry name" value="Arginase"/>
    <property type="match status" value="1"/>
</dbReference>
<dbReference type="InterPro" id="IPR023696">
    <property type="entry name" value="Ureohydrolase_dom_sf"/>
</dbReference>
<dbReference type="PROSITE" id="PS51409">
    <property type="entry name" value="ARGINASE_2"/>
    <property type="match status" value="1"/>
</dbReference>
<dbReference type="OrthoDB" id="931936at2"/>
<evidence type="ECO:0000313" key="5">
    <source>
        <dbReference type="Proteomes" id="UP000190541"/>
    </source>
</evidence>
<organism evidence="4 5">
    <name type="scientific">Parapedobacter luteus</name>
    <dbReference type="NCBI Taxonomy" id="623280"/>
    <lineage>
        <taxon>Bacteria</taxon>
        <taxon>Pseudomonadati</taxon>
        <taxon>Bacteroidota</taxon>
        <taxon>Sphingobacteriia</taxon>
        <taxon>Sphingobacteriales</taxon>
        <taxon>Sphingobacteriaceae</taxon>
        <taxon>Parapedobacter</taxon>
    </lineage>
</organism>
<keyword evidence="1" id="KW-0479">Metal-binding</keyword>
<evidence type="ECO:0000256" key="2">
    <source>
        <dbReference type="ARBA" id="ARBA00022801"/>
    </source>
</evidence>
<dbReference type="Gene3D" id="3.40.800.10">
    <property type="entry name" value="Ureohydrolase domain"/>
    <property type="match status" value="1"/>
</dbReference>